<evidence type="ECO:0000313" key="4">
    <source>
        <dbReference type="Proteomes" id="UP000712527"/>
    </source>
</evidence>
<protein>
    <submittedName>
        <fullName evidence="3">APC family permease</fullName>
    </submittedName>
</protein>
<feature type="region of interest" description="Disordered" evidence="1">
    <location>
        <begin position="1"/>
        <end position="88"/>
    </location>
</feature>
<dbReference type="EMBL" id="JACSNQ010000003">
    <property type="protein sequence ID" value="MBM6774420.1"/>
    <property type="molecule type" value="Genomic_DNA"/>
</dbReference>
<accession>A0ABS2F0L9</accession>
<keyword evidence="4" id="KW-1185">Reference proteome</keyword>
<keyword evidence="2" id="KW-0472">Membrane</keyword>
<feature type="compositionally biased region" description="Low complexity" evidence="1">
    <location>
        <begin position="40"/>
        <end position="55"/>
    </location>
</feature>
<evidence type="ECO:0000313" key="3">
    <source>
        <dbReference type="EMBL" id="MBM6774420.1"/>
    </source>
</evidence>
<feature type="transmembrane region" description="Helical" evidence="2">
    <location>
        <begin position="146"/>
        <end position="168"/>
    </location>
</feature>
<keyword evidence="2" id="KW-0812">Transmembrane</keyword>
<gene>
    <name evidence="3" type="ORF">H9X80_02495</name>
</gene>
<comment type="caution">
    <text evidence="3">The sequence shown here is derived from an EMBL/GenBank/DDBJ whole genome shotgun (WGS) entry which is preliminary data.</text>
</comment>
<keyword evidence="2" id="KW-1133">Transmembrane helix</keyword>
<proteinExistence type="predicted"/>
<evidence type="ECO:0000256" key="1">
    <source>
        <dbReference type="SAM" id="MobiDB-lite"/>
    </source>
</evidence>
<reference evidence="3 4" key="1">
    <citation type="journal article" date="2021" name="Sci. Rep.">
        <title>The distribution of antibiotic resistance genes in chicken gut microbiota commensals.</title>
        <authorList>
            <person name="Juricova H."/>
            <person name="Matiasovicova J."/>
            <person name="Kubasova T."/>
            <person name="Cejkova D."/>
            <person name="Rychlik I."/>
        </authorList>
    </citation>
    <scope>NUCLEOTIDE SEQUENCE [LARGE SCALE GENOMIC DNA]</scope>
    <source>
        <strain evidence="3 4">An794</strain>
    </source>
</reference>
<dbReference type="Proteomes" id="UP000712527">
    <property type="component" value="Unassembled WGS sequence"/>
</dbReference>
<feature type="compositionally biased region" description="Basic and acidic residues" evidence="1">
    <location>
        <begin position="1"/>
        <end position="15"/>
    </location>
</feature>
<evidence type="ECO:0000256" key="2">
    <source>
        <dbReference type="SAM" id="Phobius"/>
    </source>
</evidence>
<organism evidence="3 4">
    <name type="scientific">Olsenella profusa</name>
    <dbReference type="NCBI Taxonomy" id="138595"/>
    <lineage>
        <taxon>Bacteria</taxon>
        <taxon>Bacillati</taxon>
        <taxon>Actinomycetota</taxon>
        <taxon>Coriobacteriia</taxon>
        <taxon>Coriobacteriales</taxon>
        <taxon>Atopobiaceae</taxon>
        <taxon>Olsenella</taxon>
    </lineage>
</organism>
<sequence length="221" mass="24768">MSLRDTIEGARKEAEGIAAGMPKKADESGADEGDKKGFVRSSAAKARPAREAAASVRTASKPKDQGILGTSSETKEEKRERRRRERERNDMRTRAYDIVLRSIPEYRQIEKRFWIIVGVGFALAVVSLIAAYAFGSQPDMSTWQGIFSVVTLVLAYVLIIGGLIYDFVKRRPYRKRAEAQVRGMTDKRIAELFEQESRAALERQAKKAEKKAAKKAEKNGK</sequence>
<feature type="transmembrane region" description="Helical" evidence="2">
    <location>
        <begin position="113"/>
        <end position="134"/>
    </location>
</feature>
<name>A0ABS2F0L9_9ACTN</name>
<dbReference type="RefSeq" id="WP_204792782.1">
    <property type="nucleotide sequence ID" value="NZ_JACSNQ010000003.1"/>
</dbReference>
<feature type="compositionally biased region" description="Basic and acidic residues" evidence="1">
    <location>
        <begin position="23"/>
        <end position="37"/>
    </location>
</feature>